<evidence type="ECO:0000313" key="11">
    <source>
        <dbReference type="EMBL" id="CAG9612723.1"/>
    </source>
</evidence>
<name>A0ABM8YAD3_9BACI</name>
<dbReference type="SMART" id="SM00729">
    <property type="entry name" value="Elp3"/>
    <property type="match status" value="1"/>
</dbReference>
<dbReference type="InterPro" id="IPR058240">
    <property type="entry name" value="rSAM_sf"/>
</dbReference>
<feature type="domain" description="Radical SAM core" evidence="10">
    <location>
        <begin position="1"/>
        <end position="234"/>
    </location>
</feature>
<dbReference type="Gene3D" id="3.20.20.70">
    <property type="entry name" value="Aldolase class I"/>
    <property type="match status" value="1"/>
</dbReference>
<dbReference type="InterPro" id="IPR004559">
    <property type="entry name" value="HemW-like"/>
</dbReference>
<evidence type="ECO:0000259" key="10">
    <source>
        <dbReference type="PROSITE" id="PS51918"/>
    </source>
</evidence>
<proteinExistence type="inferred from homology"/>
<evidence type="ECO:0000313" key="12">
    <source>
        <dbReference type="Proteomes" id="UP000789423"/>
    </source>
</evidence>
<evidence type="ECO:0000256" key="7">
    <source>
        <dbReference type="ARBA" id="ARBA00023014"/>
    </source>
</evidence>
<dbReference type="InterPro" id="IPR007197">
    <property type="entry name" value="rSAM"/>
</dbReference>
<dbReference type="InterPro" id="IPR010723">
    <property type="entry name" value="HemN_C"/>
</dbReference>
<evidence type="ECO:0000256" key="9">
    <source>
        <dbReference type="RuleBase" id="RU364116"/>
    </source>
</evidence>
<dbReference type="Pfam" id="PF06969">
    <property type="entry name" value="HemN_C"/>
    <property type="match status" value="1"/>
</dbReference>
<dbReference type="PANTHER" id="PTHR13932:SF5">
    <property type="entry name" value="RADICAL S-ADENOSYL METHIONINE DOMAIN-CONTAINING PROTEIN 1, MITOCHONDRIAL"/>
    <property type="match status" value="1"/>
</dbReference>
<dbReference type="InterPro" id="IPR006638">
    <property type="entry name" value="Elp3/MiaA/NifB-like_rSAM"/>
</dbReference>
<accession>A0ABM8YAD3</accession>
<evidence type="ECO:0000256" key="8">
    <source>
        <dbReference type="ARBA" id="ARBA00023186"/>
    </source>
</evidence>
<dbReference type="SFLD" id="SFLDG01082">
    <property type="entry name" value="B12-binding_domain_containing"/>
    <property type="match status" value="1"/>
</dbReference>
<evidence type="ECO:0000256" key="2">
    <source>
        <dbReference type="ARBA" id="ARBA00017228"/>
    </source>
</evidence>
<protein>
    <recommendedName>
        <fullName evidence="2 9">Heme chaperone HemW</fullName>
    </recommendedName>
</protein>
<evidence type="ECO:0000256" key="1">
    <source>
        <dbReference type="ARBA" id="ARBA00006100"/>
    </source>
</evidence>
<comment type="function">
    <text evidence="9">Probably acts as a heme chaperone, transferring heme to an unknown acceptor. Binds one molecule of heme per monomer, possibly covalently. Binds 1 [4Fe-4S] cluster. The cluster is coordinated with 3 cysteines and an exchangeable S-adenosyl-L-methionine.</text>
</comment>
<keyword evidence="5 9" id="KW-0479">Metal-binding</keyword>
<dbReference type="PROSITE" id="PS51918">
    <property type="entry name" value="RADICAL_SAM"/>
    <property type="match status" value="1"/>
</dbReference>
<dbReference type="PANTHER" id="PTHR13932">
    <property type="entry name" value="COPROPORPHYRINIGEN III OXIDASE"/>
    <property type="match status" value="1"/>
</dbReference>
<dbReference type="InterPro" id="IPR034505">
    <property type="entry name" value="Coproporphyrinogen-III_oxidase"/>
</dbReference>
<sequence length="379" mass="43884">MIQAAYIHIPFCQHICHYCDFNKVFIERQPVEQYLQYLEKEIVNTINKTPFEQMKTIFVGGGTPTALNMEQTEQLLDIINRRLRPFAPNCELTFEANPGDLPKEKLNLLLEGGVNRISFGVQTFRDELLQKIGRRHTSEDAFVAIREAQEVGFTNINVDLIYALPTQTIEDVRETLDIAFTLGVQHFSAYSLIVEPKTVFYNLMNKGKLRLPGEDHEARMYEIVMDEMEKHGYKQYEISNFSKEGYESRHNLTYWNNEEYYGFGAGAHSYVNGERIQNVGPLKQYFTKIDETGLPYLDVHGVTGQEKMEEELFLGLRKTAGVSKLEFRKKFGVEMNEIFAKQLLHNKEHELLQETNTHICLTRKGKLLGNEVFQSFLVD</sequence>
<dbReference type="Pfam" id="PF04055">
    <property type="entry name" value="Radical_SAM"/>
    <property type="match status" value="1"/>
</dbReference>
<comment type="subcellular location">
    <subcellularLocation>
        <location evidence="9">Cytoplasm</location>
    </subcellularLocation>
</comment>
<comment type="caution">
    <text evidence="11">The sequence shown here is derived from an EMBL/GenBank/DDBJ whole genome shotgun (WGS) entry which is preliminary data.</text>
</comment>
<keyword evidence="9" id="KW-0963">Cytoplasm</keyword>
<evidence type="ECO:0000256" key="5">
    <source>
        <dbReference type="ARBA" id="ARBA00022723"/>
    </source>
</evidence>
<reference evidence="11 12" key="1">
    <citation type="submission" date="2021-10" db="EMBL/GenBank/DDBJ databases">
        <authorList>
            <person name="Criscuolo A."/>
        </authorList>
    </citation>
    <scope>NUCLEOTIDE SEQUENCE [LARGE SCALE GENOMIC DNA]</scope>
    <source>
        <strain evidence="12">CIP 111899</strain>
    </source>
</reference>
<keyword evidence="9" id="KW-0004">4Fe-4S</keyword>
<dbReference type="InterPro" id="IPR013785">
    <property type="entry name" value="Aldolase_TIM"/>
</dbReference>
<keyword evidence="6 9" id="KW-0408">Iron</keyword>
<dbReference type="SFLD" id="SFLDS00029">
    <property type="entry name" value="Radical_SAM"/>
    <property type="match status" value="1"/>
</dbReference>
<dbReference type="CDD" id="cd01335">
    <property type="entry name" value="Radical_SAM"/>
    <property type="match status" value="1"/>
</dbReference>
<dbReference type="SFLD" id="SFLDG01065">
    <property type="entry name" value="anaerobic_coproporphyrinogen-I"/>
    <property type="match status" value="1"/>
</dbReference>
<dbReference type="RefSeq" id="WP_230574856.1">
    <property type="nucleotide sequence ID" value="NZ_CAKJTI010000007.1"/>
</dbReference>
<keyword evidence="7 9" id="KW-0411">Iron-sulfur</keyword>
<comment type="similarity">
    <text evidence="1">Belongs to the anaerobic coproporphyrinogen-III oxidase family. HemW subfamily.</text>
</comment>
<keyword evidence="12" id="KW-1185">Reference proteome</keyword>
<dbReference type="Proteomes" id="UP000789423">
    <property type="component" value="Unassembled WGS sequence"/>
</dbReference>
<evidence type="ECO:0000256" key="3">
    <source>
        <dbReference type="ARBA" id="ARBA00022617"/>
    </source>
</evidence>
<dbReference type="SFLD" id="SFLDF00288">
    <property type="entry name" value="HemN-like__clustered_with_nucl"/>
    <property type="match status" value="1"/>
</dbReference>
<evidence type="ECO:0000256" key="6">
    <source>
        <dbReference type="ARBA" id="ARBA00023004"/>
    </source>
</evidence>
<evidence type="ECO:0000256" key="4">
    <source>
        <dbReference type="ARBA" id="ARBA00022691"/>
    </source>
</evidence>
<keyword evidence="3 9" id="KW-0349">Heme</keyword>
<dbReference type="EMBL" id="CAKJTI010000007">
    <property type="protein sequence ID" value="CAG9612723.1"/>
    <property type="molecule type" value="Genomic_DNA"/>
</dbReference>
<dbReference type="NCBIfam" id="TIGR00539">
    <property type="entry name" value="hemN_rel"/>
    <property type="match status" value="1"/>
</dbReference>
<organism evidence="11 12">
    <name type="scientific">Bacillus rhizoplanae</name>
    <dbReference type="NCBI Taxonomy" id="2880966"/>
    <lineage>
        <taxon>Bacteria</taxon>
        <taxon>Bacillati</taxon>
        <taxon>Bacillota</taxon>
        <taxon>Bacilli</taxon>
        <taxon>Bacillales</taxon>
        <taxon>Bacillaceae</taxon>
        <taxon>Bacillus</taxon>
    </lineage>
</organism>
<keyword evidence="4 9" id="KW-0949">S-adenosyl-L-methionine</keyword>
<dbReference type="SFLD" id="SFLDF00562">
    <property type="entry name" value="HemN-like__clustered_with_heat"/>
    <property type="match status" value="1"/>
</dbReference>
<gene>
    <name evidence="11" type="primary">hemW</name>
    <name evidence="11" type="ORF">BACCIP111899_01900</name>
</gene>
<dbReference type="SUPFAM" id="SSF102114">
    <property type="entry name" value="Radical SAM enzymes"/>
    <property type="match status" value="1"/>
</dbReference>
<keyword evidence="8 9" id="KW-0143">Chaperone</keyword>